<name>A0A2I1CB67_ASPN1</name>
<keyword evidence="1" id="KW-1133">Transmembrane helix</keyword>
<dbReference type="OrthoDB" id="3535996at2759"/>
<evidence type="ECO:0000313" key="2">
    <source>
        <dbReference type="EMBL" id="PKX94860.1"/>
    </source>
</evidence>
<organism evidence="2 3">
    <name type="scientific">Aspergillus novofumigatus (strain IBT 16806)</name>
    <dbReference type="NCBI Taxonomy" id="1392255"/>
    <lineage>
        <taxon>Eukaryota</taxon>
        <taxon>Fungi</taxon>
        <taxon>Dikarya</taxon>
        <taxon>Ascomycota</taxon>
        <taxon>Pezizomycotina</taxon>
        <taxon>Eurotiomycetes</taxon>
        <taxon>Eurotiomycetidae</taxon>
        <taxon>Eurotiales</taxon>
        <taxon>Aspergillaceae</taxon>
        <taxon>Aspergillus</taxon>
        <taxon>Aspergillus subgen. Fumigati</taxon>
    </lineage>
</organism>
<dbReference type="EMBL" id="MSZS01000003">
    <property type="protein sequence ID" value="PKX94860.1"/>
    <property type="molecule type" value="Genomic_DNA"/>
</dbReference>
<dbReference type="VEuPathDB" id="FungiDB:P174DRAFT_449404"/>
<dbReference type="RefSeq" id="XP_024683455.1">
    <property type="nucleotide sequence ID" value="XM_024828844.1"/>
</dbReference>
<keyword evidence="3" id="KW-1185">Reference proteome</keyword>
<feature type="transmembrane region" description="Helical" evidence="1">
    <location>
        <begin position="46"/>
        <end position="66"/>
    </location>
</feature>
<feature type="transmembrane region" description="Helical" evidence="1">
    <location>
        <begin position="12"/>
        <end position="34"/>
    </location>
</feature>
<keyword evidence="1" id="KW-0812">Transmembrane</keyword>
<keyword evidence="1" id="KW-0472">Membrane</keyword>
<comment type="caution">
    <text evidence="2">The sequence shown here is derived from an EMBL/GenBank/DDBJ whole genome shotgun (WGS) entry which is preliminary data.</text>
</comment>
<dbReference type="GeneID" id="36536170"/>
<evidence type="ECO:0000256" key="1">
    <source>
        <dbReference type="SAM" id="Phobius"/>
    </source>
</evidence>
<sequence>MPQRPRYPSQSAIVYMVLRTAGILVNIVFLVFLGGLTEIHHETYPVAYVAAVWALCADALEVGVLLNKSRSIPRLSGGGQLTLDVIGLFLLPAAVLNWVMSNPPRDYEPSREVDEATTWTGNVLWVGSACLGIRLILSVAVCVDFCLARRRKQG</sequence>
<accession>A0A2I1CB67</accession>
<proteinExistence type="predicted"/>
<protein>
    <recommendedName>
        <fullName evidence="4">Integral membrane protein</fullName>
    </recommendedName>
</protein>
<evidence type="ECO:0008006" key="4">
    <source>
        <dbReference type="Google" id="ProtNLM"/>
    </source>
</evidence>
<feature type="transmembrane region" description="Helical" evidence="1">
    <location>
        <begin position="78"/>
        <end position="100"/>
    </location>
</feature>
<gene>
    <name evidence="2" type="ORF">P174DRAFT_449404</name>
</gene>
<dbReference type="AlphaFoldDB" id="A0A2I1CB67"/>
<feature type="transmembrane region" description="Helical" evidence="1">
    <location>
        <begin position="123"/>
        <end position="147"/>
    </location>
</feature>
<dbReference type="Proteomes" id="UP000234474">
    <property type="component" value="Unassembled WGS sequence"/>
</dbReference>
<evidence type="ECO:0000313" key="3">
    <source>
        <dbReference type="Proteomes" id="UP000234474"/>
    </source>
</evidence>
<reference evidence="3" key="1">
    <citation type="journal article" date="2018" name="Proc. Natl. Acad. Sci. U.S.A.">
        <title>Linking secondary metabolites to gene clusters through genome sequencing of six diverse Aspergillus species.</title>
        <authorList>
            <person name="Kaerboelling I."/>
            <person name="Vesth T.C."/>
            <person name="Frisvad J.C."/>
            <person name="Nybo J.L."/>
            <person name="Theobald S."/>
            <person name="Kuo A."/>
            <person name="Bowyer P."/>
            <person name="Matsuda Y."/>
            <person name="Mondo S."/>
            <person name="Lyhne E.K."/>
            <person name="Kogle M.E."/>
            <person name="Clum A."/>
            <person name="Lipzen A."/>
            <person name="Salamov A."/>
            <person name="Ngan C.Y."/>
            <person name="Daum C."/>
            <person name="Chiniquy J."/>
            <person name="Barry K."/>
            <person name="LaButti K."/>
            <person name="Haridas S."/>
            <person name="Simmons B.A."/>
            <person name="Magnuson J.K."/>
            <person name="Mortensen U.H."/>
            <person name="Larsen T.O."/>
            <person name="Grigoriev I.V."/>
            <person name="Baker S.E."/>
            <person name="Andersen M.R."/>
        </authorList>
    </citation>
    <scope>NUCLEOTIDE SEQUENCE [LARGE SCALE GENOMIC DNA]</scope>
    <source>
        <strain evidence="3">IBT 16806</strain>
    </source>
</reference>